<dbReference type="RefSeq" id="WP_013408536.1">
    <property type="nucleotide sequence ID" value="NC_014655.1"/>
</dbReference>
<keyword evidence="3" id="KW-1185">Reference proteome</keyword>
<dbReference type="InterPro" id="IPR036291">
    <property type="entry name" value="NAD(P)-bd_dom_sf"/>
</dbReference>
<dbReference type="InterPro" id="IPR051783">
    <property type="entry name" value="NAD(P)-dependent_oxidoreduct"/>
</dbReference>
<dbReference type="PANTHER" id="PTHR48079:SF6">
    <property type="entry name" value="NAD(P)-BINDING DOMAIN-CONTAINING PROTEIN-RELATED"/>
    <property type="match status" value="1"/>
</dbReference>
<reference evidence="2 3" key="2">
    <citation type="journal article" date="2011" name="Stand. Genomic Sci.">
        <title>Complete genome sequence of Leadbetterella byssophila type strain (4M15).</title>
        <authorList>
            <person name="Abt B."/>
            <person name="Teshima H."/>
            <person name="Lucas S."/>
            <person name="Lapidus A."/>
            <person name="Del Rio T.G."/>
            <person name="Nolan M."/>
            <person name="Tice H."/>
            <person name="Cheng J.F."/>
            <person name="Pitluck S."/>
            <person name="Liolios K."/>
            <person name="Pagani I."/>
            <person name="Ivanova N."/>
            <person name="Mavromatis K."/>
            <person name="Pati A."/>
            <person name="Tapia R."/>
            <person name="Han C."/>
            <person name="Goodwin L."/>
            <person name="Chen A."/>
            <person name="Palaniappan K."/>
            <person name="Land M."/>
            <person name="Hauser L."/>
            <person name="Chang Y.J."/>
            <person name="Jeffries C.D."/>
            <person name="Rohde M."/>
            <person name="Goker M."/>
            <person name="Tindall B.J."/>
            <person name="Detter J.C."/>
            <person name="Woyke T."/>
            <person name="Bristow J."/>
            <person name="Eisen J.A."/>
            <person name="Markowitz V."/>
            <person name="Hugenholtz P."/>
            <person name="Klenk H.P."/>
            <person name="Kyrpides N.C."/>
        </authorList>
    </citation>
    <scope>NUCLEOTIDE SEQUENCE [LARGE SCALE GENOMIC DNA]</scope>
    <source>
        <strain evidence="3">DSM 17132 / JCM 16389 / KACC 11308 / NBRC 106382 / 4M15</strain>
    </source>
</reference>
<evidence type="ECO:0000313" key="3">
    <source>
        <dbReference type="Proteomes" id="UP000007435"/>
    </source>
</evidence>
<dbReference type="EMBL" id="CP002305">
    <property type="protein sequence ID" value="ADQ17487.1"/>
    <property type="molecule type" value="Genomic_DNA"/>
</dbReference>
<evidence type="ECO:0000313" key="2">
    <source>
        <dbReference type="EMBL" id="ADQ17487.1"/>
    </source>
</evidence>
<dbReference type="HOGENOM" id="CLU_007383_6_0_10"/>
<dbReference type="SUPFAM" id="SSF51735">
    <property type="entry name" value="NAD(P)-binding Rossmann-fold domains"/>
    <property type="match status" value="1"/>
</dbReference>
<dbReference type="Gene3D" id="3.40.50.720">
    <property type="entry name" value="NAD(P)-binding Rossmann-like Domain"/>
    <property type="match status" value="1"/>
</dbReference>
<dbReference type="PANTHER" id="PTHR48079">
    <property type="entry name" value="PROTEIN YEEZ"/>
    <property type="match status" value="1"/>
</dbReference>
<dbReference type="GO" id="GO:0004029">
    <property type="term" value="F:aldehyde dehydrogenase (NAD+) activity"/>
    <property type="evidence" value="ECO:0007669"/>
    <property type="project" value="TreeGrafter"/>
</dbReference>
<reference key="1">
    <citation type="submission" date="2010-11" db="EMBL/GenBank/DDBJ databases">
        <title>The complete genome of Leadbetterella byssophila DSM 17132.</title>
        <authorList>
            <consortium name="US DOE Joint Genome Institute (JGI-PGF)"/>
            <person name="Lucas S."/>
            <person name="Copeland A."/>
            <person name="Lapidus A."/>
            <person name="Glavina del Rio T."/>
            <person name="Dalin E."/>
            <person name="Tice H."/>
            <person name="Bruce D."/>
            <person name="Goodwin L."/>
            <person name="Pitluck S."/>
            <person name="Kyrpides N."/>
            <person name="Mavromatis K."/>
            <person name="Ivanova N."/>
            <person name="Teshima H."/>
            <person name="Brettin T."/>
            <person name="Detter J.C."/>
            <person name="Han C."/>
            <person name="Tapia R."/>
            <person name="Land M."/>
            <person name="Hauser L."/>
            <person name="Markowitz V."/>
            <person name="Cheng J.-F."/>
            <person name="Hugenholtz P."/>
            <person name="Woyke T."/>
            <person name="Wu D."/>
            <person name="Tindall B."/>
            <person name="Pomrenke H.G."/>
            <person name="Brambilla E."/>
            <person name="Klenk H.-P."/>
            <person name="Eisen J.A."/>
        </authorList>
    </citation>
    <scope>NUCLEOTIDE SEQUENCE [LARGE SCALE GENOMIC DNA]</scope>
    <source>
        <strain>DSM 17132</strain>
    </source>
</reference>
<dbReference type="GO" id="GO:0005737">
    <property type="term" value="C:cytoplasm"/>
    <property type="evidence" value="ECO:0007669"/>
    <property type="project" value="TreeGrafter"/>
</dbReference>
<dbReference type="OrthoDB" id="596910at2"/>
<gene>
    <name evidence="2" type="ordered locus">Lbys_1780</name>
</gene>
<dbReference type="InterPro" id="IPR001509">
    <property type="entry name" value="Epimerase_deHydtase"/>
</dbReference>
<sequence length="328" mass="36856">MQVFLTGITGLLGGEVANQILDKGYKVKALVRNPAKIKFQHPLLEYVEGDILDVTALSQQMKGADFVIHTAAVVSFAPKDRKAMYHTNVEGTANMVNTALEVGIKKFCHVSSIAAFGRPPLNEMKKVDLVRINEDQKWLASETNSHYAISKYMGECEVWRGAAEGLPMVIVNPSIILGEGEWNLSSTQLFKYVYDERPFYPEGYMNYVDVKDVSRALIQLMESDIHSERYCLSGGMISYKDFFDKIADRFGKKKTSIKVTPGMMGAIWRVEALKSMLTGKAPLITKETAKTSQLKIFQENNKIRKALNFEFNALDNTLNRVCSYLVKP</sequence>
<dbReference type="Proteomes" id="UP000007435">
    <property type="component" value="Chromosome"/>
</dbReference>
<dbReference type="eggNOG" id="COG0451">
    <property type="taxonomic scope" value="Bacteria"/>
</dbReference>
<proteinExistence type="predicted"/>
<organism evidence="2 3">
    <name type="scientific">Leadbetterella byssophila (strain DSM 17132 / JCM 16389 / KACC 11308 / NBRC 106382 / 4M15)</name>
    <dbReference type="NCBI Taxonomy" id="649349"/>
    <lineage>
        <taxon>Bacteria</taxon>
        <taxon>Pseudomonadati</taxon>
        <taxon>Bacteroidota</taxon>
        <taxon>Cytophagia</taxon>
        <taxon>Cytophagales</taxon>
        <taxon>Leadbetterellaceae</taxon>
        <taxon>Leadbetterella</taxon>
    </lineage>
</organism>
<dbReference type="Pfam" id="PF01370">
    <property type="entry name" value="Epimerase"/>
    <property type="match status" value="1"/>
</dbReference>
<feature type="domain" description="NAD-dependent epimerase/dehydratase" evidence="1">
    <location>
        <begin position="3"/>
        <end position="224"/>
    </location>
</feature>
<name>E4RQN1_LEAB4</name>
<dbReference type="KEGG" id="lby:Lbys_1780"/>
<protein>
    <submittedName>
        <fullName evidence="2">NAD-dependent epimerase/dehydratase</fullName>
    </submittedName>
</protein>
<accession>E4RQN1</accession>
<evidence type="ECO:0000259" key="1">
    <source>
        <dbReference type="Pfam" id="PF01370"/>
    </source>
</evidence>
<dbReference type="AlphaFoldDB" id="E4RQN1"/>
<dbReference type="STRING" id="649349.Lbys_1780"/>